<feature type="region of interest" description="Disordered" evidence="1">
    <location>
        <begin position="1"/>
        <end position="29"/>
    </location>
</feature>
<name>A0A1L7V7C3_FUSPR</name>
<feature type="region of interest" description="Disordered" evidence="1">
    <location>
        <begin position="54"/>
        <end position="85"/>
    </location>
</feature>
<protein>
    <submittedName>
        <fullName evidence="2">Uncharacterized protein</fullName>
    </submittedName>
</protein>
<organism evidence="2 3">
    <name type="scientific">Fusarium proliferatum (strain ET1)</name>
    <name type="common">Orchid endophyte fungus</name>
    <dbReference type="NCBI Taxonomy" id="1227346"/>
    <lineage>
        <taxon>Eukaryota</taxon>
        <taxon>Fungi</taxon>
        <taxon>Dikarya</taxon>
        <taxon>Ascomycota</taxon>
        <taxon>Pezizomycotina</taxon>
        <taxon>Sordariomycetes</taxon>
        <taxon>Hypocreomycetidae</taxon>
        <taxon>Hypocreales</taxon>
        <taxon>Nectriaceae</taxon>
        <taxon>Fusarium</taxon>
        <taxon>Fusarium fujikuroi species complex</taxon>
    </lineage>
</organism>
<comment type="caution">
    <text evidence="2">The sequence shown here is derived from an EMBL/GenBank/DDBJ whole genome shotgun (WGS) entry which is preliminary data.</text>
</comment>
<reference evidence="3" key="1">
    <citation type="journal article" date="2016" name="Genome Biol. Evol.">
        <title>Comparative 'omics' of the Fusarium fujikuroi species complex highlights differences in genetic potential and metabolite synthesis.</title>
        <authorList>
            <person name="Niehaus E.-M."/>
            <person name="Muensterkoetter M."/>
            <person name="Proctor R.H."/>
            <person name="Brown D.W."/>
            <person name="Sharon A."/>
            <person name="Idan Y."/>
            <person name="Oren-Young L."/>
            <person name="Sieber C.M."/>
            <person name="Novak O."/>
            <person name="Pencik A."/>
            <person name="Tarkowska D."/>
            <person name="Hromadova K."/>
            <person name="Freeman S."/>
            <person name="Maymon M."/>
            <person name="Elazar M."/>
            <person name="Youssef S.A."/>
            <person name="El-Shabrawy E.S.M."/>
            <person name="Shalaby A.B.A."/>
            <person name="Houterman P."/>
            <person name="Brock N.L."/>
            <person name="Burkhardt I."/>
            <person name="Tsavkelova E.A."/>
            <person name="Dickschat J.S."/>
            <person name="Galuszka P."/>
            <person name="Gueldener U."/>
            <person name="Tudzynski B."/>
        </authorList>
    </citation>
    <scope>NUCLEOTIDE SEQUENCE [LARGE SCALE GENOMIC DNA]</scope>
    <source>
        <strain evidence="3">ET1</strain>
    </source>
</reference>
<dbReference type="Proteomes" id="UP000183971">
    <property type="component" value="Unassembled WGS sequence"/>
</dbReference>
<evidence type="ECO:0000313" key="2">
    <source>
        <dbReference type="EMBL" id="CZR36719.1"/>
    </source>
</evidence>
<feature type="compositionally biased region" description="Basic residues" evidence="1">
    <location>
        <begin position="1"/>
        <end position="10"/>
    </location>
</feature>
<evidence type="ECO:0000313" key="3">
    <source>
        <dbReference type="Proteomes" id="UP000183971"/>
    </source>
</evidence>
<dbReference type="GeneID" id="42047906"/>
<gene>
    <name evidence="2" type="ORF">FPRO_03021</name>
</gene>
<evidence type="ECO:0000256" key="1">
    <source>
        <dbReference type="SAM" id="MobiDB-lite"/>
    </source>
</evidence>
<proteinExistence type="predicted"/>
<dbReference type="RefSeq" id="XP_031077312.1">
    <property type="nucleotide sequence ID" value="XM_031226812.1"/>
</dbReference>
<keyword evidence="3" id="KW-1185">Reference proteome</keyword>
<accession>A0A1L7V7C3</accession>
<dbReference type="EMBL" id="FJOF01000002">
    <property type="protein sequence ID" value="CZR36719.1"/>
    <property type="molecule type" value="Genomic_DNA"/>
</dbReference>
<dbReference type="AlphaFoldDB" id="A0A1L7V7C3"/>
<dbReference type="VEuPathDB" id="FungiDB:FPRO_03021"/>
<sequence length="268" mass="30401">MDQQAKKRKHQEVSAENGRYGPYGTGENTSSRFSDWFKPFSILRTRVGRKRFKRHTSWHKEEEEEEKRTRLSSTCSETPSILRPRLLGGGEEETLSRGGRAPEYTSNEVKESADICQKHAYNFDQIPDSFNSKTGSETTTALEFPEPVVSHDLNTNRAFGIDEVNAAAAVLTLVSDICRHRGRLSTEDHVILRDALRTMPYLLTPMGRKNETEQALMFQIEVYENPASSSWGSIESFDTLQNWLELLDRFDNCAELHPSQGPGGMLIV</sequence>
<feature type="compositionally biased region" description="Basic and acidic residues" evidence="1">
    <location>
        <begin position="58"/>
        <end position="69"/>
    </location>
</feature>